<dbReference type="Pfam" id="PF22939">
    <property type="entry name" value="WHD_GPIID"/>
    <property type="match status" value="1"/>
</dbReference>
<dbReference type="SUPFAM" id="SSF52540">
    <property type="entry name" value="P-loop containing nucleoside triphosphate hydrolases"/>
    <property type="match status" value="1"/>
</dbReference>
<evidence type="ECO:0000259" key="2">
    <source>
        <dbReference type="Pfam" id="PF22939"/>
    </source>
</evidence>
<accession>A0A1Y2A0G5</accession>
<keyword evidence="6" id="KW-1185">Reference proteome</keyword>
<reference evidence="5 6" key="1">
    <citation type="submission" date="2016-07" db="EMBL/GenBank/DDBJ databases">
        <title>Pervasive Adenine N6-methylation of Active Genes in Fungi.</title>
        <authorList>
            <consortium name="DOE Joint Genome Institute"/>
            <person name="Mondo S.J."/>
            <person name="Dannebaum R.O."/>
            <person name="Kuo R.C."/>
            <person name="Labutti K."/>
            <person name="Haridas S."/>
            <person name="Kuo A."/>
            <person name="Salamov A."/>
            <person name="Ahrendt S.R."/>
            <person name="Lipzen A."/>
            <person name="Sullivan W."/>
            <person name="Andreopoulos W.B."/>
            <person name="Clum A."/>
            <person name="Lindquist E."/>
            <person name="Daum C."/>
            <person name="Ramamoorthy G.K."/>
            <person name="Gryganskyi A."/>
            <person name="Culley D."/>
            <person name="Magnuson J.K."/>
            <person name="James T.Y."/>
            <person name="O'Malley M.A."/>
            <person name="Stajich J.E."/>
            <person name="Spatafora J.W."/>
            <person name="Visel A."/>
            <person name="Grigoriev I.V."/>
        </authorList>
    </citation>
    <scope>NUCLEOTIDE SEQUENCE [LARGE SCALE GENOMIC DNA]</scope>
    <source>
        <strain evidence="5 6">CBS 115471</strain>
    </source>
</reference>
<dbReference type="Pfam" id="PF24809">
    <property type="entry name" value="DUF7708"/>
    <property type="match status" value="1"/>
</dbReference>
<protein>
    <submittedName>
        <fullName evidence="5">Uncharacterized protein</fullName>
    </submittedName>
</protein>
<dbReference type="Gene3D" id="3.40.50.300">
    <property type="entry name" value="P-loop containing nucleotide triphosphate hydrolases"/>
    <property type="match status" value="1"/>
</dbReference>
<dbReference type="Pfam" id="PF24883">
    <property type="entry name" value="NPHP3_N"/>
    <property type="match status" value="1"/>
</dbReference>
<proteinExistence type="predicted"/>
<dbReference type="PANTHER" id="PTHR10039">
    <property type="entry name" value="AMELOGENIN"/>
    <property type="match status" value="1"/>
</dbReference>
<feature type="domain" description="Nephrocystin 3-like N-terminal" evidence="4">
    <location>
        <begin position="341"/>
        <end position="527"/>
    </location>
</feature>
<evidence type="ECO:0000259" key="3">
    <source>
        <dbReference type="Pfam" id="PF24809"/>
    </source>
</evidence>
<dbReference type="PANTHER" id="PTHR10039:SF14">
    <property type="entry name" value="NACHT DOMAIN-CONTAINING PROTEIN"/>
    <property type="match status" value="1"/>
</dbReference>
<evidence type="ECO:0000313" key="6">
    <source>
        <dbReference type="Proteomes" id="UP000193144"/>
    </source>
</evidence>
<dbReference type="EMBL" id="MCFA01000021">
    <property type="protein sequence ID" value="ORY15989.1"/>
    <property type="molecule type" value="Genomic_DNA"/>
</dbReference>
<dbReference type="OrthoDB" id="5389400at2759"/>
<gene>
    <name evidence="5" type="ORF">BCR34DRAFT_144457</name>
</gene>
<dbReference type="InterPro" id="IPR056125">
    <property type="entry name" value="DUF7708"/>
</dbReference>
<comment type="caution">
    <text evidence="5">The sequence shown here is derived from an EMBL/GenBank/DDBJ whole genome shotgun (WGS) entry which is preliminary data.</text>
</comment>
<name>A0A1Y2A0G5_9PLEO</name>
<feature type="domain" description="DUF7708" evidence="3">
    <location>
        <begin position="72"/>
        <end position="138"/>
    </location>
</feature>
<feature type="domain" description="GPI inositol-deacylase winged helix" evidence="2">
    <location>
        <begin position="641"/>
        <end position="729"/>
    </location>
</feature>
<dbReference type="InterPro" id="IPR054471">
    <property type="entry name" value="GPIID_WHD"/>
</dbReference>
<dbReference type="Proteomes" id="UP000193144">
    <property type="component" value="Unassembled WGS sequence"/>
</dbReference>
<dbReference type="InterPro" id="IPR027417">
    <property type="entry name" value="P-loop_NTPase"/>
</dbReference>
<dbReference type="InterPro" id="IPR056884">
    <property type="entry name" value="NPHP3-like_N"/>
</dbReference>
<organism evidence="5 6">
    <name type="scientific">Clohesyomyces aquaticus</name>
    <dbReference type="NCBI Taxonomy" id="1231657"/>
    <lineage>
        <taxon>Eukaryota</taxon>
        <taxon>Fungi</taxon>
        <taxon>Dikarya</taxon>
        <taxon>Ascomycota</taxon>
        <taxon>Pezizomycotina</taxon>
        <taxon>Dothideomycetes</taxon>
        <taxon>Pleosporomycetidae</taxon>
        <taxon>Pleosporales</taxon>
        <taxon>Lindgomycetaceae</taxon>
        <taxon>Clohesyomyces</taxon>
    </lineage>
</organism>
<sequence>MSSATTAPSVWPDEANDVFGNVIKDFRGSLGSEEKRLFQEFNRSKDMLDDLFARCKDVRNGRKLSSFCKKIERFAAAWEPFFEVTNLFVQSHPEFAGIAWGAIRLVFLLGTNYTVHLEKIVTMIQRIGEALPAYEEYFGMFLRRRKSTQVGSAPVVQIEARHHRLYKALAYVYADVVQFCQEACNIFGKKKGGIHYKPSLISDLFWKPFDARFSELLERLQTHQEVFRSEMQLEESKYLELQNEKRARQTELTGQALQQIEQQVENLRVLNQGLDFKISAQTARLETFFRRKISDITEQLALDQREKGLLNAKVRHIKEWIDAPEYMREFDRARKTLLPQTGEYILEDHVYQCWKTGRPIGHQSLEATMIAPESPQTLFVKGKPGYGKTVLSSLLIRDLQECSIFLASGNSTQNIDPVLFYHFSSERKDCCGPYYALRAVLAQFVHRLRFSKDMADKIAVLMDIDSGGQLQASDEEVAAALSLLLKWAPGMVLVFDAVDECDDSTRFLELLQELSASSYTKLLLLSRPSLEIPRQLQHLTLYLQPKWNLPDIRLYLEPELQLMQGRGFINSSISASDMAGRLATRAEGMFLWAYLIIQYLNCRALSPKERLEAILETGVVEGLNNVYGKILQILGRGYLRERENVRKIFGLLVVAFRPLLVTELQFAVAINPGTVTEPSNLIAEFQESLPIICGALVEVQEDNTVRFIHSSFRDLLVSTEESANSGFSVHECEVHLCCATIALSYILYDLPPSPLCSSTRSVLRSNYPFIDYAQQWVRHATASFQSQGNSQRLVPVPVQDSFHAVLATFISRPLGVTVWIEASRYFGVTPSLEQLMNSRLVAPQDSGSAFNNGVIAVTLLKDLATDIDRLNLEWGYLLDEAPSAIWGPSITAFSKSTYWFETRDTKVSSLLPTEDPSARICTKDLQRPILIQSQVSSSGDEIGIVMVIPARCYISAVEAIFGITRIANNILASLTEQEKLRLTKICSSGWKVWYQRRELSTEKVLMDFRVDIPGDQVFSMLEQCITSKTPDRFPFPVAFSHDLDTLVVLRSLLLVRRRKAEDANCHDAQCRLQSFEKGGELSNPRESVTFYPVVSPDAKAVAFVSGSLKRTAIDRRRVEIWSESHIEEGWPIFRYRGYFTSSRLSWEEAVGDPFAFHPFLPLIVFSEWNQTAAWFFNESGPMKRTVLLKWGILSLEFSSDGSTLYHRSGRAEVRTSRKRPYEGRLDLSSPYTILPDPKSYECLVEAGSMDLKRYLPLAMAQSLSDTTSRDLSHLEQRSRRINPQNGLVAAGPQVLAYLPRLRSGEITHISLLPSTENDEWIRMIWNQGPQETYSIDGPSNPHLPSIIYRRRGAIEDREDLEKGDASIETRKKRRIGDSDWI</sequence>
<evidence type="ECO:0000313" key="5">
    <source>
        <dbReference type="EMBL" id="ORY15989.1"/>
    </source>
</evidence>
<evidence type="ECO:0000256" key="1">
    <source>
        <dbReference type="ARBA" id="ARBA00022737"/>
    </source>
</evidence>
<evidence type="ECO:0000259" key="4">
    <source>
        <dbReference type="Pfam" id="PF24883"/>
    </source>
</evidence>
<keyword evidence="1" id="KW-0677">Repeat</keyword>